<dbReference type="PANTHER" id="PTHR30046:SF0">
    <property type="entry name" value="FLAGELLAR M-RING PROTEIN"/>
    <property type="match status" value="1"/>
</dbReference>
<dbReference type="PRINTS" id="PR01009">
    <property type="entry name" value="FLGMRINGFLIF"/>
</dbReference>
<keyword evidence="14" id="KW-0969">Cilium</keyword>
<protein>
    <recommendedName>
        <fullName evidence="9">Flagellar M-ring protein</fullName>
    </recommendedName>
</protein>
<feature type="region of interest" description="Disordered" evidence="10">
    <location>
        <begin position="325"/>
        <end position="350"/>
    </location>
</feature>
<dbReference type="Proteomes" id="UP000444401">
    <property type="component" value="Unassembled WGS sequence"/>
</dbReference>
<evidence type="ECO:0000256" key="9">
    <source>
        <dbReference type="PIRNR" id="PIRNR004862"/>
    </source>
</evidence>
<dbReference type="Pfam" id="PF08345">
    <property type="entry name" value="YscJ_FliF_C"/>
    <property type="match status" value="1"/>
</dbReference>
<keyword evidence="14" id="KW-0282">Flagellum</keyword>
<comment type="subcellular location">
    <subcellularLocation>
        <location evidence="1 9">Bacterial flagellum basal body</location>
    </subcellularLocation>
    <subcellularLocation>
        <location evidence="2">Cell membrane</location>
        <topology evidence="2">Multi-pass membrane protein</topology>
    </subcellularLocation>
</comment>
<evidence type="ECO:0000256" key="3">
    <source>
        <dbReference type="ARBA" id="ARBA00007971"/>
    </source>
</evidence>
<evidence type="ECO:0000256" key="6">
    <source>
        <dbReference type="ARBA" id="ARBA00022989"/>
    </source>
</evidence>
<keyword evidence="5 11" id="KW-0812">Transmembrane</keyword>
<proteinExistence type="inferred from homology"/>
<dbReference type="RefSeq" id="WP_160734311.1">
    <property type="nucleotide sequence ID" value="NZ_WTYO01000006.1"/>
</dbReference>
<feature type="transmembrane region" description="Helical" evidence="11">
    <location>
        <begin position="439"/>
        <end position="461"/>
    </location>
</feature>
<evidence type="ECO:0000259" key="12">
    <source>
        <dbReference type="Pfam" id="PF01514"/>
    </source>
</evidence>
<feature type="region of interest" description="Disordered" evidence="10">
    <location>
        <begin position="471"/>
        <end position="508"/>
    </location>
</feature>
<evidence type="ECO:0000256" key="8">
    <source>
        <dbReference type="ARBA" id="ARBA00023143"/>
    </source>
</evidence>
<evidence type="ECO:0000256" key="7">
    <source>
        <dbReference type="ARBA" id="ARBA00023136"/>
    </source>
</evidence>
<dbReference type="InterPro" id="IPR000067">
    <property type="entry name" value="FlgMring_FliF"/>
</dbReference>
<comment type="function">
    <text evidence="9">The M ring may be actively involved in energy transduction.</text>
</comment>
<evidence type="ECO:0000313" key="14">
    <source>
        <dbReference type="EMBL" id="MXO69694.1"/>
    </source>
</evidence>
<dbReference type="PIRSF" id="PIRSF004862">
    <property type="entry name" value="FliF"/>
    <property type="match status" value="1"/>
</dbReference>
<evidence type="ECO:0000256" key="10">
    <source>
        <dbReference type="SAM" id="MobiDB-lite"/>
    </source>
</evidence>
<sequence length="545" mass="57685">MSELVPANASPGSLLAPLRGGGGSFRDRAAQFVAQPAVKKALPWFAGLALAGLLALVWAGLSPAPQRMLYSSLGDAERAGVVSALDAASIDYTIDNDTGALSVGEDDLYRARMVVASDGALATPETGQQLLDSLPMGASRTLEGDRLRAAQERDLMLTIKEIDGVESVRVHLAKAERSVFVRDSVPPTASVMLRMARGRQLSDSQVTAIANLVAGSVPGLSIDSVRIVDQHGRLLSEPQGGDSDGLELQSRMEAKLRSQIDQLLTPMIGAENFSSEIQVALDMNEVTSARESYDKDGAVRRETTQTSTAAAMGPAAGVPGVLANTPPPAPEAVEDAPEGGPAQGAANEIGESRATRTYELGREVAVSNIAPGSVKRLSVAVALNQDALKDAKPADLQKFEQLVAAAVGANPDRGDTVAVVVRPFEPVVAEEIPFWEQSWFAMVVRNGVALIAVLLVLFFVVRPIMRSVTGKREGESDEALAEGEDPTMITQTPRTALPARPDEPSREELSAQIELAQRIAREQPDDALLALRRMLGENRSTEGVA</sequence>
<keyword evidence="7 11" id="KW-0472">Membrane</keyword>
<organism evidence="14 15">
    <name type="scientific">Pelagerythrobacter marinus</name>
    <dbReference type="NCBI Taxonomy" id="538382"/>
    <lineage>
        <taxon>Bacteria</taxon>
        <taxon>Pseudomonadati</taxon>
        <taxon>Pseudomonadota</taxon>
        <taxon>Alphaproteobacteria</taxon>
        <taxon>Sphingomonadales</taxon>
        <taxon>Erythrobacteraceae</taxon>
        <taxon>Pelagerythrobacter</taxon>
    </lineage>
</organism>
<dbReference type="EMBL" id="WTYO01000006">
    <property type="protein sequence ID" value="MXO69694.1"/>
    <property type="molecule type" value="Genomic_DNA"/>
</dbReference>
<accession>A0ABW9UXY9</accession>
<keyword evidence="4" id="KW-1003">Cell membrane</keyword>
<dbReference type="Pfam" id="PF01514">
    <property type="entry name" value="YscJ_FliF"/>
    <property type="match status" value="1"/>
</dbReference>
<dbReference type="InterPro" id="IPR043427">
    <property type="entry name" value="YscJ/FliF"/>
</dbReference>
<feature type="transmembrane region" description="Helical" evidence="11">
    <location>
        <begin position="41"/>
        <end position="61"/>
    </location>
</feature>
<feature type="compositionally biased region" description="Acidic residues" evidence="10">
    <location>
        <begin position="475"/>
        <end position="485"/>
    </location>
</feature>
<comment type="similarity">
    <text evidence="3 9">Belongs to the FliF family.</text>
</comment>
<evidence type="ECO:0000256" key="5">
    <source>
        <dbReference type="ARBA" id="ARBA00022692"/>
    </source>
</evidence>
<keyword evidence="15" id="KW-1185">Reference proteome</keyword>
<dbReference type="PANTHER" id="PTHR30046">
    <property type="entry name" value="FLAGELLAR M-RING PROTEIN"/>
    <property type="match status" value="1"/>
</dbReference>
<feature type="domain" description="Flagellar M-ring N-terminal" evidence="12">
    <location>
        <begin position="66"/>
        <end position="236"/>
    </location>
</feature>
<keyword evidence="14" id="KW-0966">Cell projection</keyword>
<dbReference type="NCBIfam" id="TIGR00206">
    <property type="entry name" value="fliF"/>
    <property type="match status" value="1"/>
</dbReference>
<evidence type="ECO:0000256" key="1">
    <source>
        <dbReference type="ARBA" id="ARBA00004117"/>
    </source>
</evidence>
<reference evidence="14 15" key="1">
    <citation type="submission" date="2019-12" db="EMBL/GenBank/DDBJ databases">
        <title>Genomic-based taxomic classification of the family Erythrobacteraceae.</title>
        <authorList>
            <person name="Xu L."/>
        </authorList>
    </citation>
    <scope>NUCLEOTIDE SEQUENCE [LARGE SCALE GENOMIC DNA]</scope>
    <source>
        <strain evidence="14 15">H32</strain>
    </source>
</reference>
<evidence type="ECO:0000256" key="2">
    <source>
        <dbReference type="ARBA" id="ARBA00004651"/>
    </source>
</evidence>
<name>A0ABW9UXY9_9SPHN</name>
<dbReference type="Gene3D" id="3.30.300.30">
    <property type="match status" value="1"/>
</dbReference>
<comment type="caution">
    <text evidence="14">The sequence shown here is derived from an EMBL/GenBank/DDBJ whole genome shotgun (WGS) entry which is preliminary data.</text>
</comment>
<evidence type="ECO:0000259" key="13">
    <source>
        <dbReference type="Pfam" id="PF08345"/>
    </source>
</evidence>
<evidence type="ECO:0000256" key="11">
    <source>
        <dbReference type="SAM" id="Phobius"/>
    </source>
</evidence>
<dbReference type="InterPro" id="IPR045851">
    <property type="entry name" value="AMP-bd_C_sf"/>
</dbReference>
<keyword evidence="8 9" id="KW-0975">Bacterial flagellum</keyword>
<keyword evidence="6 11" id="KW-1133">Transmembrane helix</keyword>
<feature type="domain" description="Flagellar M-ring C-terminal" evidence="13">
    <location>
        <begin position="264"/>
        <end position="424"/>
    </location>
</feature>
<dbReference type="InterPro" id="IPR006182">
    <property type="entry name" value="FliF_N_dom"/>
</dbReference>
<evidence type="ECO:0000313" key="15">
    <source>
        <dbReference type="Proteomes" id="UP000444401"/>
    </source>
</evidence>
<evidence type="ECO:0000256" key="4">
    <source>
        <dbReference type="ARBA" id="ARBA00022475"/>
    </source>
</evidence>
<gene>
    <name evidence="14" type="primary">fliF</name>
    <name evidence="14" type="ORF">GRI72_12780</name>
</gene>
<dbReference type="InterPro" id="IPR013556">
    <property type="entry name" value="Flag_M-ring_C"/>
</dbReference>